<name>A0AAW3I840_9BURK</name>
<dbReference type="EMBL" id="LGVG01000004">
    <property type="protein sequence ID" value="KNE28873.1"/>
    <property type="molecule type" value="Genomic_DNA"/>
</dbReference>
<dbReference type="InterPro" id="IPR036390">
    <property type="entry name" value="WH_DNA-bd_sf"/>
</dbReference>
<dbReference type="SUPFAM" id="SSF81301">
    <property type="entry name" value="Nucleotidyltransferase"/>
    <property type="match status" value="1"/>
</dbReference>
<comment type="caution">
    <text evidence="2">The sequence shown here is derived from an EMBL/GenBank/DDBJ whole genome shotgun (WGS) entry which is preliminary data.</text>
</comment>
<dbReference type="Proteomes" id="UP000037511">
    <property type="component" value="Unassembled WGS sequence"/>
</dbReference>
<dbReference type="InterPro" id="IPR041633">
    <property type="entry name" value="Polbeta"/>
</dbReference>
<dbReference type="CDD" id="cd05403">
    <property type="entry name" value="NT_KNTase_like"/>
    <property type="match status" value="1"/>
</dbReference>
<evidence type="ECO:0000259" key="1">
    <source>
        <dbReference type="Pfam" id="PF18765"/>
    </source>
</evidence>
<dbReference type="Gene3D" id="3.30.460.10">
    <property type="entry name" value="Beta Polymerase, domain 2"/>
    <property type="match status" value="1"/>
</dbReference>
<feature type="domain" description="Polymerase beta nucleotidyltransferase" evidence="1">
    <location>
        <begin position="113"/>
        <end position="165"/>
    </location>
</feature>
<protein>
    <submittedName>
        <fullName evidence="2">Transcriptional regulator</fullName>
    </submittedName>
</protein>
<gene>
    <name evidence="2" type="ORF">AFM18_04915</name>
</gene>
<evidence type="ECO:0000313" key="2">
    <source>
        <dbReference type="EMBL" id="KNE28873.1"/>
    </source>
</evidence>
<proteinExistence type="predicted"/>
<organism evidence="2 3">
    <name type="scientific">Achromobacter spanius</name>
    <dbReference type="NCBI Taxonomy" id="217203"/>
    <lineage>
        <taxon>Bacteria</taxon>
        <taxon>Pseudomonadati</taxon>
        <taxon>Pseudomonadota</taxon>
        <taxon>Betaproteobacteria</taxon>
        <taxon>Burkholderiales</taxon>
        <taxon>Alcaligenaceae</taxon>
        <taxon>Achromobacter</taxon>
    </lineage>
</organism>
<evidence type="ECO:0000313" key="3">
    <source>
        <dbReference type="Proteomes" id="UP000037511"/>
    </source>
</evidence>
<reference evidence="2 3" key="1">
    <citation type="submission" date="2015-07" db="EMBL/GenBank/DDBJ databases">
        <title>Draft genome of Achromobacter spanius.</title>
        <authorList>
            <person name="Wang X."/>
        </authorList>
    </citation>
    <scope>NUCLEOTIDE SEQUENCE [LARGE SCALE GENOMIC DNA]</scope>
    <source>
        <strain evidence="2 3">CGMCC9173</strain>
    </source>
</reference>
<dbReference type="InterPro" id="IPR043519">
    <property type="entry name" value="NT_sf"/>
</dbReference>
<sequence>MGITIEAPLTHSGLADALFPGTKQRVLGLLFGQPDRSFYATEIIGLVASGSGSVQRELANLAQTGLVTVKAVGNQKHYQANPDSPIFAELCAIVQKTIGLAGPLREALAPLASKIMAAFVYGSVAKNTDTARSDIDLMLLSDDISYGDVFAALEDVGNKLGRPVNPTILTRKEFTKRVEAQESFLTRVLAQPKIWIIGAEGDLPT</sequence>
<dbReference type="Pfam" id="PF18765">
    <property type="entry name" value="Polbeta"/>
    <property type="match status" value="1"/>
</dbReference>
<dbReference type="SUPFAM" id="SSF46785">
    <property type="entry name" value="Winged helix' DNA-binding domain"/>
    <property type="match status" value="1"/>
</dbReference>
<accession>A0AAW3I840</accession>
<dbReference type="AlphaFoldDB" id="A0AAW3I840"/>
<dbReference type="InterPro" id="IPR036388">
    <property type="entry name" value="WH-like_DNA-bd_sf"/>
</dbReference>
<dbReference type="Gene3D" id="1.10.10.10">
    <property type="entry name" value="Winged helix-like DNA-binding domain superfamily/Winged helix DNA-binding domain"/>
    <property type="match status" value="1"/>
</dbReference>